<dbReference type="AlphaFoldDB" id="A0A2P2LUM7"/>
<protein>
    <submittedName>
        <fullName evidence="1">Uncharacterized protein MANES_13G050000</fullName>
    </submittedName>
</protein>
<dbReference type="EMBL" id="GGEC01041186">
    <property type="protein sequence ID" value="MBX21670.1"/>
    <property type="molecule type" value="Transcribed_RNA"/>
</dbReference>
<organism evidence="1">
    <name type="scientific">Rhizophora mucronata</name>
    <name type="common">Asiatic mangrove</name>
    <dbReference type="NCBI Taxonomy" id="61149"/>
    <lineage>
        <taxon>Eukaryota</taxon>
        <taxon>Viridiplantae</taxon>
        <taxon>Streptophyta</taxon>
        <taxon>Embryophyta</taxon>
        <taxon>Tracheophyta</taxon>
        <taxon>Spermatophyta</taxon>
        <taxon>Magnoliopsida</taxon>
        <taxon>eudicotyledons</taxon>
        <taxon>Gunneridae</taxon>
        <taxon>Pentapetalae</taxon>
        <taxon>rosids</taxon>
        <taxon>fabids</taxon>
        <taxon>Malpighiales</taxon>
        <taxon>Rhizophoraceae</taxon>
        <taxon>Rhizophora</taxon>
    </lineage>
</organism>
<name>A0A2P2LUM7_RHIMU</name>
<reference evidence="1" key="1">
    <citation type="submission" date="2018-02" db="EMBL/GenBank/DDBJ databases">
        <title>Rhizophora mucronata_Transcriptome.</title>
        <authorList>
            <person name="Meera S.P."/>
            <person name="Sreeshan A."/>
            <person name="Augustine A."/>
        </authorList>
    </citation>
    <scope>NUCLEOTIDE SEQUENCE</scope>
    <source>
        <tissue evidence="1">Leaf</tissue>
    </source>
</reference>
<accession>A0A2P2LUM7</accession>
<sequence length="80" mass="8346">MQVTIGDGFPLEVGLDIEVRVQEGVQILEVEKPTAGVISVPGQSLETGEVVGMDFQIMEVMDIGGIKQGTTAAAQTAPMS</sequence>
<proteinExistence type="predicted"/>
<evidence type="ECO:0000313" key="1">
    <source>
        <dbReference type="EMBL" id="MBX21670.1"/>
    </source>
</evidence>